<dbReference type="RefSeq" id="WP_345043229.1">
    <property type="nucleotide sequence ID" value="NZ_BAABED010000001.1"/>
</dbReference>
<sequence>MNAISTRSRWVLVDHLNKDQPGLLSIGDVNFSGSSVRKNLDPLGRELLVERIRTVAETGKAIDDVVNHRGEDYRVLARPINSPMTDMVLAVLAIYVAAGDDLPPRPPIGALEWKISFNGHIETSWNDDLFAIYELDRTGESPTGDMNQWVSELISAEDRTRMKVTIDAAITSVNAERYLVPYRIITRFNSDSPGVKNLEVSGRVVTDEKRQGKWLRAITREVQEITPSPITPGFGDFQSSSLLRAVFELAVDQVLMAVDTSCWQTFMTSNTWHRFGIQSPRYGYLPHVIYPDDYRDFRDTVEAAQPYNRATVRLMHTDGQYRAYTVTASSGHDDHGSTDRYAVVRLSPVEAEEATVSSTG</sequence>
<protein>
    <recommendedName>
        <fullName evidence="3">Rv3651-like N-terminal domain-containing protein</fullName>
    </recommendedName>
</protein>
<organism evidence="1 2">
    <name type="scientific">Arthrobacter methylotrophus</name>
    <dbReference type="NCBI Taxonomy" id="121291"/>
    <lineage>
        <taxon>Bacteria</taxon>
        <taxon>Bacillati</taxon>
        <taxon>Actinomycetota</taxon>
        <taxon>Actinomycetes</taxon>
        <taxon>Micrococcales</taxon>
        <taxon>Micrococcaceae</taxon>
        <taxon>Arthrobacter</taxon>
    </lineage>
</organism>
<dbReference type="EMBL" id="JBHMBH010000019">
    <property type="protein sequence ID" value="MFB9714088.1"/>
    <property type="molecule type" value="Genomic_DNA"/>
</dbReference>
<evidence type="ECO:0000313" key="1">
    <source>
        <dbReference type="EMBL" id="MFB9714088.1"/>
    </source>
</evidence>
<keyword evidence="2" id="KW-1185">Reference proteome</keyword>
<gene>
    <name evidence="1" type="ORF">ACFFPI_07945</name>
</gene>
<accession>A0ABV5UNK9</accession>
<reference evidence="1 2" key="1">
    <citation type="submission" date="2024-09" db="EMBL/GenBank/DDBJ databases">
        <authorList>
            <person name="Sun Q."/>
            <person name="Mori K."/>
        </authorList>
    </citation>
    <scope>NUCLEOTIDE SEQUENCE [LARGE SCALE GENOMIC DNA]</scope>
    <source>
        <strain evidence="1 2">JCM 13519</strain>
    </source>
</reference>
<comment type="caution">
    <text evidence="1">The sequence shown here is derived from an EMBL/GenBank/DDBJ whole genome shotgun (WGS) entry which is preliminary data.</text>
</comment>
<evidence type="ECO:0008006" key="3">
    <source>
        <dbReference type="Google" id="ProtNLM"/>
    </source>
</evidence>
<dbReference type="Proteomes" id="UP001589536">
    <property type="component" value="Unassembled WGS sequence"/>
</dbReference>
<name>A0ABV5UNK9_9MICC</name>
<evidence type="ECO:0000313" key="2">
    <source>
        <dbReference type="Proteomes" id="UP001589536"/>
    </source>
</evidence>
<proteinExistence type="predicted"/>